<evidence type="ECO:0000259" key="2">
    <source>
        <dbReference type="Pfam" id="PF01695"/>
    </source>
</evidence>
<evidence type="ECO:0000313" key="3">
    <source>
        <dbReference type="EMBL" id="CAH0187079.1"/>
    </source>
</evidence>
<comment type="caution">
    <text evidence="3">The sequence shown here is derived from an EMBL/GenBank/DDBJ whole genome shotgun (WGS) entry which is preliminary data.</text>
</comment>
<reference evidence="3" key="1">
    <citation type="submission" date="2021-11" db="EMBL/GenBank/DDBJ databases">
        <authorList>
            <person name="Bulgarelli D."/>
        </authorList>
    </citation>
    <scope>NUCLEOTIDE SEQUENCE</scope>
    <source>
        <strain evidence="3">Bi133</strain>
    </source>
</reference>
<dbReference type="Proteomes" id="UP000789326">
    <property type="component" value="Unassembled WGS sequence"/>
</dbReference>
<sequence>MAFNLQNLKATLTTFSKIQVVGQRTCESCCSSVPIVKNHKGEEISDCLTCENKALEKEMKAFKEEMDQQRDLDIMQQFERYSLIPDDLQTASFENYIPDHDSKKDALVKCQWFAENFDNLSGFHSLLLKGSYGLGKSHISHSIAKYLKDLGKKVIFIDTPSLLRMIRQSYKDSSFSESDVYRLCAEADLLILDDIGAEYVKQENGKESWVSEILFQIITSRMDKPKVFTTNLSSKELSSKYGTHGGRIVSRMMKGTRLIEMEGKDFRTQAW</sequence>
<dbReference type="Gene3D" id="3.40.50.300">
    <property type="entry name" value="P-loop containing nucleotide triphosphate hydrolases"/>
    <property type="match status" value="1"/>
</dbReference>
<dbReference type="EMBL" id="CAKKMG010000014">
    <property type="protein sequence ID" value="CAH0187079.1"/>
    <property type="molecule type" value="Genomic_DNA"/>
</dbReference>
<feature type="domain" description="IstB-like ATP-binding" evidence="2">
    <location>
        <begin position="70"/>
        <end position="269"/>
    </location>
</feature>
<dbReference type="PANTHER" id="PTHR30050">
    <property type="entry name" value="CHROMOSOMAL REPLICATION INITIATOR PROTEIN DNAA"/>
    <property type="match status" value="1"/>
</dbReference>
<accession>A0A9W4KV19</accession>
<gene>
    <name evidence="3" type="primary">dnaC_2</name>
    <name evidence="3" type="ORF">SRABI133_01572</name>
</gene>
<proteinExistence type="predicted"/>
<dbReference type="GO" id="GO:0006260">
    <property type="term" value="P:DNA replication"/>
    <property type="evidence" value="ECO:0007669"/>
    <property type="project" value="TreeGrafter"/>
</dbReference>
<dbReference type="RefSeq" id="WP_230301449.1">
    <property type="nucleotide sequence ID" value="NZ_CAKKMG010000014.1"/>
</dbReference>
<dbReference type="InterPro" id="IPR027417">
    <property type="entry name" value="P-loop_NTPase"/>
</dbReference>
<dbReference type="AlphaFoldDB" id="A0A9W4KV19"/>
<organism evidence="3 4">
    <name type="scientific">Peribacillus simplex</name>
    <dbReference type="NCBI Taxonomy" id="1478"/>
    <lineage>
        <taxon>Bacteria</taxon>
        <taxon>Bacillati</taxon>
        <taxon>Bacillota</taxon>
        <taxon>Bacilli</taxon>
        <taxon>Bacillales</taxon>
        <taxon>Bacillaceae</taxon>
        <taxon>Peribacillus</taxon>
    </lineage>
</organism>
<evidence type="ECO:0000256" key="1">
    <source>
        <dbReference type="SAM" id="Coils"/>
    </source>
</evidence>
<dbReference type="SUPFAM" id="SSF52540">
    <property type="entry name" value="P-loop containing nucleoside triphosphate hydrolases"/>
    <property type="match status" value="1"/>
</dbReference>
<keyword evidence="1" id="KW-0175">Coiled coil</keyword>
<dbReference type="PANTHER" id="PTHR30050:SF4">
    <property type="entry name" value="ATP-BINDING PROTEIN RV3427C IN INSERTION SEQUENCE-RELATED"/>
    <property type="match status" value="1"/>
</dbReference>
<feature type="coiled-coil region" evidence="1">
    <location>
        <begin position="45"/>
        <end position="72"/>
    </location>
</feature>
<name>A0A9W4KV19_9BACI</name>
<dbReference type="GO" id="GO:0005524">
    <property type="term" value="F:ATP binding"/>
    <property type="evidence" value="ECO:0007669"/>
    <property type="project" value="InterPro"/>
</dbReference>
<evidence type="ECO:0000313" key="4">
    <source>
        <dbReference type="Proteomes" id="UP000789326"/>
    </source>
</evidence>
<dbReference type="Pfam" id="PF01695">
    <property type="entry name" value="IstB_IS21"/>
    <property type="match status" value="1"/>
</dbReference>
<protein>
    <submittedName>
        <fullName evidence="3">DNA replication protein DnaC</fullName>
    </submittedName>
</protein>
<dbReference type="CDD" id="cd00009">
    <property type="entry name" value="AAA"/>
    <property type="match status" value="1"/>
</dbReference>
<dbReference type="InterPro" id="IPR002611">
    <property type="entry name" value="IstB_ATP-bd"/>
</dbReference>